<dbReference type="Gene3D" id="3.40.630.30">
    <property type="match status" value="1"/>
</dbReference>
<evidence type="ECO:0000313" key="2">
    <source>
        <dbReference type="EMBL" id="MFD2097457.1"/>
    </source>
</evidence>
<reference evidence="3" key="1">
    <citation type="journal article" date="2019" name="Int. J. Syst. Evol. Microbiol.">
        <title>The Global Catalogue of Microorganisms (GCM) 10K type strain sequencing project: providing services to taxonomists for standard genome sequencing and annotation.</title>
        <authorList>
            <consortium name="The Broad Institute Genomics Platform"/>
            <consortium name="The Broad Institute Genome Sequencing Center for Infectious Disease"/>
            <person name="Wu L."/>
            <person name="Ma J."/>
        </authorList>
    </citation>
    <scope>NUCLEOTIDE SEQUENCE [LARGE SCALE GENOMIC DNA]</scope>
    <source>
        <strain evidence="3">CGMCC 1.10992</strain>
    </source>
</reference>
<dbReference type="SUPFAM" id="SSF55729">
    <property type="entry name" value="Acyl-CoA N-acyltransferases (Nat)"/>
    <property type="match status" value="1"/>
</dbReference>
<keyword evidence="3" id="KW-1185">Reference proteome</keyword>
<evidence type="ECO:0000313" key="3">
    <source>
        <dbReference type="Proteomes" id="UP001597380"/>
    </source>
</evidence>
<dbReference type="InterPro" id="IPR016181">
    <property type="entry name" value="Acyl_CoA_acyltransferase"/>
</dbReference>
<proteinExistence type="predicted"/>
<dbReference type="Pfam" id="PF12568">
    <property type="entry name" value="PanZ"/>
    <property type="match status" value="1"/>
</dbReference>
<name>A0ABW4XR65_9GAMM</name>
<dbReference type="Proteomes" id="UP001597380">
    <property type="component" value="Unassembled WGS sequence"/>
</dbReference>
<accession>A0ABW4XR65</accession>
<dbReference type="EMBL" id="JBHUHT010000017">
    <property type="protein sequence ID" value="MFD2097457.1"/>
    <property type="molecule type" value="Genomic_DNA"/>
</dbReference>
<feature type="domain" description="PanZ acetyltransferase (GNAT)" evidence="1">
    <location>
        <begin position="11"/>
        <end position="123"/>
    </location>
</feature>
<evidence type="ECO:0000259" key="1">
    <source>
        <dbReference type="Pfam" id="PF12568"/>
    </source>
</evidence>
<dbReference type="InterPro" id="IPR040448">
    <property type="entry name" value="PanZ_GNAT"/>
</dbReference>
<sequence>MRLTASTTSLLDGQMTSDLAKLYSAEFLEQAEQQIATGDTQWVLAKFNGRYIGAGLFNIQAKQLSALTVRDVTRRRGVGRLLVEYCRQQIQQNANDAKLELHWPAVEAEVTAFSEAVGGEAKDEGIWVV</sequence>
<protein>
    <submittedName>
        <fullName evidence="2">Acetyl-CoA sensor PanZ family protein</fullName>
    </submittedName>
</protein>
<comment type="caution">
    <text evidence="2">The sequence shown here is derived from an EMBL/GenBank/DDBJ whole genome shotgun (WGS) entry which is preliminary data.</text>
</comment>
<dbReference type="RefSeq" id="WP_345340617.1">
    <property type="nucleotide sequence ID" value="NZ_BAABLI010000015.1"/>
</dbReference>
<gene>
    <name evidence="2" type="ORF">ACFSJ3_15770</name>
</gene>
<organism evidence="2 3">
    <name type="scientific">Corallincola platygyrae</name>
    <dbReference type="NCBI Taxonomy" id="1193278"/>
    <lineage>
        <taxon>Bacteria</taxon>
        <taxon>Pseudomonadati</taxon>
        <taxon>Pseudomonadota</taxon>
        <taxon>Gammaproteobacteria</taxon>
        <taxon>Alteromonadales</taxon>
        <taxon>Psychromonadaceae</taxon>
        <taxon>Corallincola</taxon>
    </lineage>
</organism>